<dbReference type="AlphaFoldDB" id="A0AB72XBX8"/>
<dbReference type="Pfam" id="PF24154">
    <property type="entry name" value="Tis1_ImmP"/>
    <property type="match status" value="1"/>
</dbReference>
<gene>
    <name evidence="1" type="ORF">R16034_04390</name>
</gene>
<keyword evidence="2" id="KW-1185">Reference proteome</keyword>
<reference evidence="1 2" key="1">
    <citation type="submission" date="2023-07" db="EMBL/GenBank/DDBJ databases">
        <authorList>
            <person name="Peeters C."/>
        </authorList>
    </citation>
    <scope>NUCLEOTIDE SEQUENCE [LARGE SCALE GENOMIC DNA]</scope>
    <source>
        <strain evidence="1 2">R-16034</strain>
    </source>
</reference>
<proteinExistence type="predicted"/>
<dbReference type="EMBL" id="CATWHI010000007">
    <property type="protein sequence ID" value="CAJ0744370.1"/>
    <property type="molecule type" value="Genomic_DNA"/>
</dbReference>
<organism evidence="1 2">
    <name type="scientific">Ralstonia edaphi</name>
    <dbReference type="NCBI Taxonomy" id="3058599"/>
    <lineage>
        <taxon>Bacteria</taxon>
        <taxon>Pseudomonadati</taxon>
        <taxon>Pseudomonadota</taxon>
        <taxon>Betaproteobacteria</taxon>
        <taxon>Burkholderiales</taxon>
        <taxon>Burkholderiaceae</taxon>
        <taxon>Ralstonia</taxon>
    </lineage>
</organism>
<sequence length="78" mass="9414">MPVHKGPTFDGRDVYIDYPFEEVMFRWEHQARKIYVCFYGERESSEPVPHDNRLFNDALRYGDEIDRLQYERIARGGK</sequence>
<comment type="caution">
    <text evidence="1">The sequence shown here is derived from an EMBL/GenBank/DDBJ whole genome shotgun (WGS) entry which is preliminary data.</text>
</comment>
<name>A0AB72XBX8_9RALS</name>
<accession>A0AB72XBX8</accession>
<dbReference type="RefSeq" id="WP_316877075.1">
    <property type="nucleotide sequence ID" value="NZ_CATWAR010000006.1"/>
</dbReference>
<evidence type="ECO:0000313" key="2">
    <source>
        <dbReference type="Proteomes" id="UP001189225"/>
    </source>
</evidence>
<evidence type="ECO:0000313" key="1">
    <source>
        <dbReference type="EMBL" id="CAJ0744370.1"/>
    </source>
</evidence>
<dbReference type="InterPro" id="IPR056206">
    <property type="entry name" value="Tis1_ImmP"/>
</dbReference>
<dbReference type="Proteomes" id="UP001189225">
    <property type="component" value="Unassembled WGS sequence"/>
</dbReference>
<protein>
    <submittedName>
        <fullName evidence="1">Uncharacterized protein</fullName>
    </submittedName>
</protein>